<gene>
    <name evidence="2" type="ORF">K491DRAFT_748712</name>
</gene>
<evidence type="ECO:0000256" key="1">
    <source>
        <dbReference type="SAM" id="MobiDB-lite"/>
    </source>
</evidence>
<feature type="compositionally biased region" description="Polar residues" evidence="1">
    <location>
        <begin position="140"/>
        <end position="150"/>
    </location>
</feature>
<feature type="compositionally biased region" description="Basic and acidic residues" evidence="1">
    <location>
        <begin position="151"/>
        <end position="163"/>
    </location>
</feature>
<dbReference type="EMBL" id="MU004360">
    <property type="protein sequence ID" value="KAF2654670.1"/>
    <property type="molecule type" value="Genomic_DNA"/>
</dbReference>
<feature type="compositionally biased region" description="Basic and acidic residues" evidence="1">
    <location>
        <begin position="107"/>
        <end position="137"/>
    </location>
</feature>
<evidence type="ECO:0000313" key="3">
    <source>
        <dbReference type="Proteomes" id="UP000799324"/>
    </source>
</evidence>
<feature type="compositionally biased region" description="Basic and acidic residues" evidence="1">
    <location>
        <begin position="322"/>
        <end position="332"/>
    </location>
</feature>
<feature type="region of interest" description="Disordered" evidence="1">
    <location>
        <begin position="107"/>
        <end position="175"/>
    </location>
</feature>
<feature type="region of interest" description="Disordered" evidence="1">
    <location>
        <begin position="204"/>
        <end position="224"/>
    </location>
</feature>
<name>A0A6A6T4G6_9PLEO</name>
<reference evidence="2" key="1">
    <citation type="journal article" date="2020" name="Stud. Mycol.">
        <title>101 Dothideomycetes genomes: a test case for predicting lifestyles and emergence of pathogens.</title>
        <authorList>
            <person name="Haridas S."/>
            <person name="Albert R."/>
            <person name="Binder M."/>
            <person name="Bloem J."/>
            <person name="Labutti K."/>
            <person name="Salamov A."/>
            <person name="Andreopoulos B."/>
            <person name="Baker S."/>
            <person name="Barry K."/>
            <person name="Bills G."/>
            <person name="Bluhm B."/>
            <person name="Cannon C."/>
            <person name="Castanera R."/>
            <person name="Culley D."/>
            <person name="Daum C."/>
            <person name="Ezra D."/>
            <person name="Gonzalez J."/>
            <person name="Henrissat B."/>
            <person name="Kuo A."/>
            <person name="Liang C."/>
            <person name="Lipzen A."/>
            <person name="Lutzoni F."/>
            <person name="Magnuson J."/>
            <person name="Mondo S."/>
            <person name="Nolan M."/>
            <person name="Ohm R."/>
            <person name="Pangilinan J."/>
            <person name="Park H.-J."/>
            <person name="Ramirez L."/>
            <person name="Alfaro M."/>
            <person name="Sun H."/>
            <person name="Tritt A."/>
            <person name="Yoshinaga Y."/>
            <person name="Zwiers L.-H."/>
            <person name="Turgeon B."/>
            <person name="Goodwin S."/>
            <person name="Spatafora J."/>
            <person name="Crous P."/>
            <person name="Grigoriev I."/>
        </authorList>
    </citation>
    <scope>NUCLEOTIDE SEQUENCE</scope>
    <source>
        <strain evidence="2">CBS 122681</strain>
    </source>
</reference>
<organism evidence="2 3">
    <name type="scientific">Lophiostoma macrostomum CBS 122681</name>
    <dbReference type="NCBI Taxonomy" id="1314788"/>
    <lineage>
        <taxon>Eukaryota</taxon>
        <taxon>Fungi</taxon>
        <taxon>Dikarya</taxon>
        <taxon>Ascomycota</taxon>
        <taxon>Pezizomycotina</taxon>
        <taxon>Dothideomycetes</taxon>
        <taxon>Pleosporomycetidae</taxon>
        <taxon>Pleosporales</taxon>
        <taxon>Lophiostomataceae</taxon>
        <taxon>Lophiostoma</taxon>
    </lineage>
</organism>
<feature type="compositionally biased region" description="Acidic residues" evidence="1">
    <location>
        <begin position="261"/>
        <end position="282"/>
    </location>
</feature>
<proteinExistence type="predicted"/>
<feature type="compositionally biased region" description="Basic and acidic residues" evidence="1">
    <location>
        <begin position="215"/>
        <end position="224"/>
    </location>
</feature>
<feature type="compositionally biased region" description="Basic and acidic residues" evidence="1">
    <location>
        <begin position="294"/>
        <end position="308"/>
    </location>
</feature>
<evidence type="ECO:0000313" key="2">
    <source>
        <dbReference type="EMBL" id="KAF2654670.1"/>
    </source>
</evidence>
<feature type="region of interest" description="Disordered" evidence="1">
    <location>
        <begin position="1"/>
        <end position="24"/>
    </location>
</feature>
<dbReference type="Proteomes" id="UP000799324">
    <property type="component" value="Unassembled WGS sequence"/>
</dbReference>
<sequence>MSQSNRYTTTQKVDEHSIDDEEDRKKLELGRKIVQTFKEQEAKEAHCLEDKKRLAKKIVETAKDLAAMAGRLRVLHAANFDLEKGKKLANERIWKLEEQLTDIIDAKRRQGNEFEESHKKCEKEKKDLERKLDEAISAKESGQSGTSSDSQEPKERDEDREIGSDQVSNLAQNDAVKRVLEVAREACEKEKDVLKAEIEQLREDAHEAHKKCQREKRTLERERDEVYASISESADANKNIRDELEQMKSERDELRNQVSELQDDLEFIQLDTDEESGYATEEDVGRSSLVQASDTDKVDGPTDTKQDTDTVSGGDAKASKKVLVEKENDGKNNDLYNMSDDEDYPYGAFAKE</sequence>
<accession>A0A6A6T4G6</accession>
<dbReference type="AlphaFoldDB" id="A0A6A6T4G6"/>
<feature type="region of interest" description="Disordered" evidence="1">
    <location>
        <begin position="248"/>
        <end position="352"/>
    </location>
</feature>
<feature type="compositionally biased region" description="Polar residues" evidence="1">
    <location>
        <begin position="1"/>
        <end position="11"/>
    </location>
</feature>
<keyword evidence="3" id="KW-1185">Reference proteome</keyword>
<protein>
    <submittedName>
        <fullName evidence="2">Uncharacterized protein</fullName>
    </submittedName>
</protein>